<dbReference type="HAMAP" id="MF_00040">
    <property type="entry name" value="RRF"/>
    <property type="match status" value="1"/>
</dbReference>
<name>A0A2M6P0Q5_9BACT</name>
<evidence type="ECO:0000259" key="5">
    <source>
        <dbReference type="Pfam" id="PF01765"/>
    </source>
</evidence>
<protein>
    <recommendedName>
        <fullName evidence="3">Ribosome-recycling factor</fullName>
        <shortName evidence="3">RRF</shortName>
    </recommendedName>
    <alternativeName>
        <fullName evidence="3">Ribosome-releasing factor</fullName>
    </alternativeName>
</protein>
<dbReference type="GO" id="GO:0043023">
    <property type="term" value="F:ribosomal large subunit binding"/>
    <property type="evidence" value="ECO:0007669"/>
    <property type="project" value="TreeGrafter"/>
</dbReference>
<dbReference type="Pfam" id="PF01765">
    <property type="entry name" value="RRF"/>
    <property type="match status" value="1"/>
</dbReference>
<comment type="similarity">
    <text evidence="1 3">Belongs to the RRF family.</text>
</comment>
<dbReference type="FunFam" id="3.30.1360.40:FF:000001">
    <property type="entry name" value="Ribosome-recycling factor"/>
    <property type="match status" value="1"/>
</dbReference>
<evidence type="ECO:0000313" key="7">
    <source>
        <dbReference type="Proteomes" id="UP000228528"/>
    </source>
</evidence>
<feature type="coiled-coil region" evidence="4">
    <location>
        <begin position="112"/>
        <end position="175"/>
    </location>
</feature>
<dbReference type="GO" id="GO:0006415">
    <property type="term" value="P:translational termination"/>
    <property type="evidence" value="ECO:0007669"/>
    <property type="project" value="UniProtKB-UniRule"/>
</dbReference>
<keyword evidence="4" id="KW-0175">Coiled coil</keyword>
<keyword evidence="2 3" id="KW-0648">Protein biosynthesis</keyword>
<evidence type="ECO:0000256" key="2">
    <source>
        <dbReference type="ARBA" id="ARBA00022917"/>
    </source>
</evidence>
<comment type="subcellular location">
    <subcellularLocation>
        <location evidence="3">Cytoplasm</location>
    </subcellularLocation>
</comment>
<reference evidence="7" key="1">
    <citation type="submission" date="2017-09" db="EMBL/GenBank/DDBJ databases">
        <title>Depth-based differentiation of microbial function through sediment-hosted aquifers and enrichment of novel symbionts in the deep terrestrial subsurface.</title>
        <authorList>
            <person name="Probst A.J."/>
            <person name="Ladd B."/>
            <person name="Jarett J.K."/>
            <person name="Geller-Mcgrath D.E."/>
            <person name="Sieber C.M.K."/>
            <person name="Emerson J.B."/>
            <person name="Anantharaman K."/>
            <person name="Thomas B.C."/>
            <person name="Malmstrom R."/>
            <person name="Stieglmeier M."/>
            <person name="Klingl A."/>
            <person name="Woyke T."/>
            <person name="Ryan C.M."/>
            <person name="Banfield J.F."/>
        </authorList>
    </citation>
    <scope>NUCLEOTIDE SEQUENCE [LARGE SCALE GENOMIC DNA]</scope>
</reference>
<dbReference type="PANTHER" id="PTHR20982">
    <property type="entry name" value="RIBOSOME RECYCLING FACTOR"/>
    <property type="match status" value="1"/>
</dbReference>
<accession>A0A2M6P0Q5</accession>
<comment type="caution">
    <text evidence="6">The sequence shown here is derived from an EMBL/GenBank/DDBJ whole genome shotgun (WGS) entry which is preliminary data.</text>
</comment>
<evidence type="ECO:0000256" key="1">
    <source>
        <dbReference type="ARBA" id="ARBA00005912"/>
    </source>
</evidence>
<evidence type="ECO:0000256" key="4">
    <source>
        <dbReference type="SAM" id="Coils"/>
    </source>
</evidence>
<evidence type="ECO:0000313" key="6">
    <source>
        <dbReference type="EMBL" id="PIR77281.1"/>
    </source>
</evidence>
<dbReference type="CDD" id="cd00520">
    <property type="entry name" value="RRF"/>
    <property type="match status" value="1"/>
</dbReference>
<dbReference type="InterPro" id="IPR002661">
    <property type="entry name" value="Ribosome_recyc_fac"/>
</dbReference>
<dbReference type="Gene3D" id="3.30.1360.40">
    <property type="match status" value="1"/>
</dbReference>
<dbReference type="Gene3D" id="1.10.132.20">
    <property type="entry name" value="Ribosome-recycling factor"/>
    <property type="match status" value="1"/>
</dbReference>
<evidence type="ECO:0000256" key="3">
    <source>
        <dbReference type="HAMAP-Rule" id="MF_00040"/>
    </source>
</evidence>
<feature type="domain" description="Ribosome recycling factor" evidence="5">
    <location>
        <begin position="18"/>
        <end position="180"/>
    </location>
</feature>
<keyword evidence="3" id="KW-0963">Cytoplasm</keyword>
<proteinExistence type="inferred from homology"/>
<gene>
    <name evidence="3" type="primary">frr</name>
    <name evidence="6" type="ORF">COU30_03335</name>
</gene>
<dbReference type="Proteomes" id="UP000228528">
    <property type="component" value="Unassembled WGS sequence"/>
</dbReference>
<dbReference type="PANTHER" id="PTHR20982:SF3">
    <property type="entry name" value="MITOCHONDRIAL RIBOSOME RECYCLING FACTOR PSEUDO 1"/>
    <property type="match status" value="1"/>
</dbReference>
<dbReference type="AlphaFoldDB" id="A0A2M6P0Q5"/>
<sequence length="183" mass="20873">MTIINENKEQFQKAIEFLKQDISVLRTGRATPAIVEDITVEAYGSRQALKALASISVADAKTLTVDPWDKSLMQAVEQAIRNSEIGINPVNDGKLIRLPLPDLTADRRQELIKVLHQKLEHARIAIRKIREEVRGKIDVAEKNKEISEDEKYGFHEDLEKLVKEHNEQIKQIGEDKEKEITTI</sequence>
<dbReference type="SUPFAM" id="SSF55194">
    <property type="entry name" value="Ribosome recycling factor, RRF"/>
    <property type="match status" value="1"/>
</dbReference>
<dbReference type="GO" id="GO:0005737">
    <property type="term" value="C:cytoplasm"/>
    <property type="evidence" value="ECO:0007669"/>
    <property type="project" value="UniProtKB-SubCell"/>
</dbReference>
<dbReference type="InterPro" id="IPR023584">
    <property type="entry name" value="Ribosome_recyc_fac_dom"/>
</dbReference>
<dbReference type="EMBL" id="PFBW01000145">
    <property type="protein sequence ID" value="PIR77281.1"/>
    <property type="molecule type" value="Genomic_DNA"/>
</dbReference>
<dbReference type="InterPro" id="IPR036191">
    <property type="entry name" value="RRF_sf"/>
</dbReference>
<comment type="function">
    <text evidence="3">Responsible for the release of ribosomes from messenger RNA at the termination of protein biosynthesis. May increase the efficiency of translation by recycling ribosomes from one round of translation to another.</text>
</comment>
<organism evidence="6 7">
    <name type="scientific">Candidatus Magasanikbacteria bacterium CG10_big_fil_rev_8_21_14_0_10_38_6</name>
    <dbReference type="NCBI Taxonomy" id="1974647"/>
    <lineage>
        <taxon>Bacteria</taxon>
        <taxon>Candidatus Magasanikiibacteriota</taxon>
    </lineage>
</organism>
<dbReference type="NCBIfam" id="TIGR00496">
    <property type="entry name" value="frr"/>
    <property type="match status" value="1"/>
</dbReference>